<evidence type="ECO:0000256" key="11">
    <source>
        <dbReference type="ARBA" id="ARBA00023033"/>
    </source>
</evidence>
<gene>
    <name evidence="17" type="primary">CYP2AB1</name>
</gene>
<dbReference type="SUPFAM" id="SSF48264">
    <property type="entry name" value="Cytochrome P450"/>
    <property type="match status" value="1"/>
</dbReference>
<dbReference type="GO" id="GO:0020037">
    <property type="term" value="F:heme binding"/>
    <property type="evidence" value="ECO:0007669"/>
    <property type="project" value="InterPro"/>
</dbReference>
<keyword evidence="6 13" id="KW-0479">Metal-binding</keyword>
<dbReference type="GO" id="GO:0006082">
    <property type="term" value="P:organic acid metabolic process"/>
    <property type="evidence" value="ECO:0007669"/>
    <property type="project" value="TreeGrafter"/>
</dbReference>
<evidence type="ECO:0000256" key="12">
    <source>
        <dbReference type="ARBA" id="ARBA00023136"/>
    </source>
</evidence>
<evidence type="ECO:0000256" key="3">
    <source>
        <dbReference type="ARBA" id="ARBA00004406"/>
    </source>
</evidence>
<dbReference type="STRING" id="379532.ENSPCOP00000010496"/>
<dbReference type="PRINTS" id="PR00463">
    <property type="entry name" value="EP450I"/>
</dbReference>
<keyword evidence="8" id="KW-0492">Microsome</keyword>
<keyword evidence="12" id="KW-0472">Membrane</keyword>
<dbReference type="CTD" id="224044"/>
<comment type="similarity">
    <text evidence="4 14">Belongs to the cytochrome P450 family.</text>
</comment>
<dbReference type="PROSITE" id="PS00086">
    <property type="entry name" value="CYTOCHROME_P450"/>
    <property type="match status" value="1"/>
</dbReference>
<dbReference type="VGNC" id="VGNC:83298">
    <property type="gene designation" value="CYP2AB1"/>
</dbReference>
<dbReference type="GO" id="GO:0016712">
    <property type="term" value="F:oxidoreductase activity, acting on paired donors, with incorporation or reduction of molecular oxygen, reduced flavin or flavoprotein as one donor, and incorporation of one atom of oxygen"/>
    <property type="evidence" value="ECO:0007669"/>
    <property type="project" value="TreeGrafter"/>
</dbReference>
<keyword evidence="11 14" id="KW-0503">Monooxygenase</keyword>
<dbReference type="KEGG" id="pcoq:105806815"/>
<keyword evidence="9 14" id="KW-0560">Oxidoreductase</keyword>
<evidence type="ECO:0000313" key="15">
    <source>
        <dbReference type="Ensembl" id="ENSPCOP00000010496.1"/>
    </source>
</evidence>
<comment type="cofactor">
    <cofactor evidence="1 13">
        <name>heme</name>
        <dbReference type="ChEBI" id="CHEBI:30413"/>
    </cofactor>
</comment>
<dbReference type="Gene3D" id="1.10.630.10">
    <property type="entry name" value="Cytochrome P450"/>
    <property type="match status" value="1"/>
</dbReference>
<keyword evidence="7" id="KW-0256">Endoplasmic reticulum</keyword>
<dbReference type="FunFam" id="1.10.630.10:FF:000238">
    <property type="entry name" value="Cytochrome P450 2A6"/>
    <property type="match status" value="1"/>
</dbReference>
<evidence type="ECO:0000256" key="4">
    <source>
        <dbReference type="ARBA" id="ARBA00010617"/>
    </source>
</evidence>
<dbReference type="GO" id="GO:0005789">
    <property type="term" value="C:endoplasmic reticulum membrane"/>
    <property type="evidence" value="ECO:0007669"/>
    <property type="project" value="UniProtKB-SubCell"/>
</dbReference>
<keyword evidence="16" id="KW-1185">Reference proteome</keyword>
<dbReference type="OMA" id="HRVCPGD"/>
<dbReference type="Proteomes" id="UP000233160">
    <property type="component" value="Unassembled WGS sequence"/>
</dbReference>
<reference evidence="15" key="1">
    <citation type="submission" date="2025-08" db="UniProtKB">
        <authorList>
            <consortium name="Ensembl"/>
        </authorList>
    </citation>
    <scope>IDENTIFICATION</scope>
</reference>
<evidence type="ECO:0000256" key="14">
    <source>
        <dbReference type="RuleBase" id="RU000461"/>
    </source>
</evidence>
<dbReference type="PANTHER" id="PTHR24300:SF368">
    <property type="entry name" value="CYTOCHROME P450, FAMILY 2, SUBFAMILY AB, POLYPEPTIDE 1"/>
    <property type="match status" value="1"/>
</dbReference>
<evidence type="ECO:0000256" key="13">
    <source>
        <dbReference type="PIRSR" id="PIRSR602401-1"/>
    </source>
</evidence>
<name>A0A2K6F931_PROCO</name>
<dbReference type="InterPro" id="IPR002401">
    <property type="entry name" value="Cyt_P450_E_grp-I"/>
</dbReference>
<evidence type="ECO:0000256" key="1">
    <source>
        <dbReference type="ARBA" id="ARBA00001971"/>
    </source>
</evidence>
<dbReference type="OrthoDB" id="1055148at2759"/>
<sequence length="284" mass="32000">MFPWALRHLPGPHQEMFRYKEAVRGFIRQEIIRHKLGAPEAPKDFISCYLAQITKAMDDPVSTFNEENLIQVVIDLFLGGTDATATTLRWALIHMVQHRDVQDRVQQELDEVLGAASAVCYEEREHLPYTRAVLHEVQRLSSVVTVGAVRQCVTSTRVCGYPMPTVTIILPNLASVLYDPECWETPRQFNPGHFLDKDGNFVVNEAFLPFSTGHRVCPGDQLARMELFLMFATLLKNFRLQLPEGSPGLRLEYIFGGTLQPQPQEICAAPRQGSPSPGPRAECL</sequence>
<organism evidence="15 16">
    <name type="scientific">Propithecus coquereli</name>
    <name type="common">Coquerel's sifaka</name>
    <name type="synonym">Propithecus verreauxi coquereli</name>
    <dbReference type="NCBI Taxonomy" id="379532"/>
    <lineage>
        <taxon>Eukaryota</taxon>
        <taxon>Metazoa</taxon>
        <taxon>Chordata</taxon>
        <taxon>Craniata</taxon>
        <taxon>Vertebrata</taxon>
        <taxon>Euteleostomi</taxon>
        <taxon>Mammalia</taxon>
        <taxon>Eutheria</taxon>
        <taxon>Euarchontoglires</taxon>
        <taxon>Primates</taxon>
        <taxon>Strepsirrhini</taxon>
        <taxon>Lemuriformes</taxon>
        <taxon>Indriidae</taxon>
        <taxon>Propithecus</taxon>
    </lineage>
</organism>
<dbReference type="InterPro" id="IPR050182">
    <property type="entry name" value="Cytochrome_P450_fam2"/>
</dbReference>
<proteinExistence type="inferred from homology"/>
<keyword evidence="10 13" id="KW-0408">Iron</keyword>
<evidence type="ECO:0000256" key="5">
    <source>
        <dbReference type="ARBA" id="ARBA00022617"/>
    </source>
</evidence>
<evidence type="ECO:0000256" key="7">
    <source>
        <dbReference type="ARBA" id="ARBA00022824"/>
    </source>
</evidence>
<dbReference type="GO" id="GO:0006805">
    <property type="term" value="P:xenobiotic metabolic process"/>
    <property type="evidence" value="ECO:0007669"/>
    <property type="project" value="TreeGrafter"/>
</dbReference>
<evidence type="ECO:0000256" key="2">
    <source>
        <dbReference type="ARBA" id="ARBA00004174"/>
    </source>
</evidence>
<dbReference type="GeneTree" id="ENSGT00940000163497"/>
<dbReference type="AlphaFoldDB" id="A0A2K6F931"/>
<dbReference type="InterPro" id="IPR001128">
    <property type="entry name" value="Cyt_P450"/>
</dbReference>
<dbReference type="GO" id="GO:0005506">
    <property type="term" value="F:iron ion binding"/>
    <property type="evidence" value="ECO:0007669"/>
    <property type="project" value="InterPro"/>
</dbReference>
<keyword evidence="5 13" id="KW-0349">Heme</keyword>
<accession>A0A2K6F931</accession>
<dbReference type="PRINTS" id="PR00385">
    <property type="entry name" value="P450"/>
</dbReference>
<evidence type="ECO:0000256" key="9">
    <source>
        <dbReference type="ARBA" id="ARBA00023002"/>
    </source>
</evidence>
<reference evidence="15" key="2">
    <citation type="submission" date="2025-09" db="UniProtKB">
        <authorList>
            <consortium name="Ensembl"/>
        </authorList>
    </citation>
    <scope>IDENTIFICATION</scope>
</reference>
<dbReference type="Pfam" id="PF00067">
    <property type="entry name" value="p450"/>
    <property type="match status" value="1"/>
</dbReference>
<dbReference type="InterPro" id="IPR017972">
    <property type="entry name" value="Cyt_P450_CS"/>
</dbReference>
<evidence type="ECO:0000313" key="16">
    <source>
        <dbReference type="Proteomes" id="UP000233160"/>
    </source>
</evidence>
<dbReference type="Ensembl" id="ENSPCOT00000021076.1">
    <property type="protein sequence ID" value="ENSPCOP00000010496.1"/>
    <property type="gene ID" value="ENSPCOG00000016717.1"/>
</dbReference>
<evidence type="ECO:0000256" key="6">
    <source>
        <dbReference type="ARBA" id="ARBA00022723"/>
    </source>
</evidence>
<evidence type="ECO:0000256" key="10">
    <source>
        <dbReference type="ARBA" id="ARBA00023004"/>
    </source>
</evidence>
<dbReference type="InterPro" id="IPR036396">
    <property type="entry name" value="Cyt_P450_sf"/>
</dbReference>
<dbReference type="PANTHER" id="PTHR24300">
    <property type="entry name" value="CYTOCHROME P450 508A4-RELATED"/>
    <property type="match status" value="1"/>
</dbReference>
<comment type="subcellular location">
    <subcellularLocation>
        <location evidence="3">Endoplasmic reticulum membrane</location>
        <topology evidence="3">Peripheral membrane protein</topology>
    </subcellularLocation>
    <subcellularLocation>
        <location evidence="2">Microsome membrane</location>
        <topology evidence="2">Peripheral membrane protein</topology>
    </subcellularLocation>
</comment>
<protein>
    <submittedName>
        <fullName evidence="15">Cytochrome P450 family 2 subfamily AB member 1</fullName>
    </submittedName>
</protein>
<feature type="binding site" description="axial binding residue" evidence="13">
    <location>
        <position position="217"/>
    </location>
    <ligand>
        <name>heme</name>
        <dbReference type="ChEBI" id="CHEBI:30413"/>
    </ligand>
    <ligandPart>
        <name>Fe</name>
        <dbReference type="ChEBI" id="CHEBI:18248"/>
    </ligandPart>
</feature>
<evidence type="ECO:0000313" key="17">
    <source>
        <dbReference type="VGNC" id="VGNC:83298"/>
    </source>
</evidence>
<evidence type="ECO:0000256" key="8">
    <source>
        <dbReference type="ARBA" id="ARBA00022848"/>
    </source>
</evidence>
<dbReference type="GeneID" id="105806815"/>